<evidence type="ECO:0000313" key="1">
    <source>
        <dbReference type="EMBL" id="KAJ4708099.1"/>
    </source>
</evidence>
<gene>
    <name evidence="1" type="ORF">OWV82_018107</name>
</gene>
<name>A0ACC1X9S3_MELAZ</name>
<comment type="caution">
    <text evidence="1">The sequence shown here is derived from an EMBL/GenBank/DDBJ whole genome shotgun (WGS) entry which is preliminary data.</text>
</comment>
<evidence type="ECO:0000313" key="2">
    <source>
        <dbReference type="Proteomes" id="UP001164539"/>
    </source>
</evidence>
<reference evidence="1 2" key="1">
    <citation type="journal article" date="2023" name="Science">
        <title>Complex scaffold remodeling in plant triterpene biosynthesis.</title>
        <authorList>
            <person name="De La Pena R."/>
            <person name="Hodgson H."/>
            <person name="Liu J.C."/>
            <person name="Stephenson M.J."/>
            <person name="Martin A.C."/>
            <person name="Owen C."/>
            <person name="Harkess A."/>
            <person name="Leebens-Mack J."/>
            <person name="Jimenez L.E."/>
            <person name="Osbourn A."/>
            <person name="Sattely E.S."/>
        </authorList>
    </citation>
    <scope>NUCLEOTIDE SEQUENCE [LARGE SCALE GENOMIC DNA]</scope>
    <source>
        <strain evidence="2">cv. JPN11</strain>
        <tissue evidence="1">Leaf</tissue>
    </source>
</reference>
<keyword evidence="2" id="KW-1185">Reference proteome</keyword>
<dbReference type="EMBL" id="CM051403">
    <property type="protein sequence ID" value="KAJ4708099.1"/>
    <property type="molecule type" value="Genomic_DNA"/>
</dbReference>
<proteinExistence type="predicted"/>
<protein>
    <submittedName>
        <fullName evidence="1">Lachrymatory-factor synthase</fullName>
    </submittedName>
</protein>
<dbReference type="Proteomes" id="UP001164539">
    <property type="component" value="Chromosome 10"/>
</dbReference>
<sequence>MAEERKAKWEGKASTEVSGLKAEQVWPCLEDFSNVHKWLPNLETCYPVEGVPGQPGLVRYCATKDRWANEKLIMMNHIQRCLNYEVLDNNIGTKSYVATIKVFPIILCNSWPRRWKKIFSGLHEI</sequence>
<accession>A0ACC1X9S3</accession>
<organism evidence="1 2">
    <name type="scientific">Melia azedarach</name>
    <name type="common">Chinaberry tree</name>
    <dbReference type="NCBI Taxonomy" id="155640"/>
    <lineage>
        <taxon>Eukaryota</taxon>
        <taxon>Viridiplantae</taxon>
        <taxon>Streptophyta</taxon>
        <taxon>Embryophyta</taxon>
        <taxon>Tracheophyta</taxon>
        <taxon>Spermatophyta</taxon>
        <taxon>Magnoliopsida</taxon>
        <taxon>eudicotyledons</taxon>
        <taxon>Gunneridae</taxon>
        <taxon>Pentapetalae</taxon>
        <taxon>rosids</taxon>
        <taxon>malvids</taxon>
        <taxon>Sapindales</taxon>
        <taxon>Meliaceae</taxon>
        <taxon>Melia</taxon>
    </lineage>
</organism>